<dbReference type="InterPro" id="IPR036081">
    <property type="entry name" value="Translin_sf"/>
</dbReference>
<dbReference type="InterPro" id="IPR002848">
    <property type="entry name" value="Translin_fam"/>
</dbReference>
<dbReference type="FunFam" id="1.20.58.200:FF:000001">
    <property type="entry name" value="Translin-associated factor X"/>
    <property type="match status" value="1"/>
</dbReference>
<evidence type="ECO:0000256" key="5">
    <source>
        <dbReference type="ARBA" id="ARBA00023242"/>
    </source>
</evidence>
<dbReference type="InterPro" id="IPR016068">
    <property type="entry name" value="Translin_N"/>
</dbReference>
<evidence type="ECO:0000256" key="3">
    <source>
        <dbReference type="ARBA" id="ARBA00005902"/>
    </source>
</evidence>
<name>A0A9N9J5W1_9GLOM</name>
<evidence type="ECO:0000256" key="1">
    <source>
        <dbReference type="ARBA" id="ARBA00004123"/>
    </source>
</evidence>
<dbReference type="Pfam" id="PF01997">
    <property type="entry name" value="Translin"/>
    <property type="match status" value="1"/>
</dbReference>
<proteinExistence type="inferred from homology"/>
<dbReference type="InterPro" id="IPR016069">
    <property type="entry name" value="Translin_C"/>
</dbReference>
<sequence length="302" mass="35240">RSPVLDVTNRVTDIGQPSSVDIAGEISIRSLFESFRDSLDQHYDRRERIVKASRFRSIDITALSKRLIGLAHRVTQKPLKSILQEANEKKDEITQLFKEISLDLQGINYYRYHKNISPSIQEYIEAISFLEYLQNDRLITKEQVEKDFTDETEDYVLGLADLTGELMRYAINSVGKGDHDRVIKVCQFLRDIKTVRPRSPLGRKVDTIRQSLSKVEDACYAITIRGSEYPKEFYQHIVSEHARSYEYMEEEEKTIKQFYMDCKNEEQDRIVERMTDKGRKVINLHGGLSMAERDEIMSGFHK</sequence>
<feature type="non-terminal residue" evidence="6">
    <location>
        <position position="302"/>
    </location>
</feature>
<dbReference type="GO" id="GO:0005737">
    <property type="term" value="C:cytoplasm"/>
    <property type="evidence" value="ECO:0007669"/>
    <property type="project" value="UniProtKB-SubCell"/>
</dbReference>
<protein>
    <submittedName>
        <fullName evidence="6">10157_t:CDS:1</fullName>
    </submittedName>
</protein>
<dbReference type="EMBL" id="CAJVPY010018340">
    <property type="protein sequence ID" value="CAG8766538.1"/>
    <property type="molecule type" value="Genomic_DNA"/>
</dbReference>
<dbReference type="CDD" id="cd14820">
    <property type="entry name" value="TRAX"/>
    <property type="match status" value="1"/>
</dbReference>
<dbReference type="OrthoDB" id="31005at2759"/>
<gene>
    <name evidence="6" type="ORF">DERYTH_LOCUS18287</name>
</gene>
<reference evidence="6" key="1">
    <citation type="submission" date="2021-06" db="EMBL/GenBank/DDBJ databases">
        <authorList>
            <person name="Kallberg Y."/>
            <person name="Tangrot J."/>
            <person name="Rosling A."/>
        </authorList>
    </citation>
    <scope>NUCLEOTIDE SEQUENCE</scope>
    <source>
        <strain evidence="6">MA453B</strain>
    </source>
</reference>
<accession>A0A9N9J5W1</accession>
<evidence type="ECO:0000313" key="6">
    <source>
        <dbReference type="EMBL" id="CAG8766538.1"/>
    </source>
</evidence>
<keyword evidence="4" id="KW-0963">Cytoplasm</keyword>
<comment type="similarity">
    <text evidence="3">Belongs to the translin family.</text>
</comment>
<dbReference type="Gene3D" id="1.20.58.200">
    <property type="entry name" value="Translin, domain 2"/>
    <property type="match status" value="1"/>
</dbReference>
<dbReference type="AlphaFoldDB" id="A0A9N9J5W1"/>
<dbReference type="SUPFAM" id="SSF74784">
    <property type="entry name" value="Translin"/>
    <property type="match status" value="1"/>
</dbReference>
<keyword evidence="7" id="KW-1185">Reference proteome</keyword>
<organism evidence="6 7">
    <name type="scientific">Dentiscutata erythropus</name>
    <dbReference type="NCBI Taxonomy" id="1348616"/>
    <lineage>
        <taxon>Eukaryota</taxon>
        <taxon>Fungi</taxon>
        <taxon>Fungi incertae sedis</taxon>
        <taxon>Mucoromycota</taxon>
        <taxon>Glomeromycotina</taxon>
        <taxon>Glomeromycetes</taxon>
        <taxon>Diversisporales</taxon>
        <taxon>Gigasporaceae</taxon>
        <taxon>Dentiscutata</taxon>
    </lineage>
</organism>
<comment type="subcellular location">
    <subcellularLocation>
        <location evidence="2">Cytoplasm</location>
    </subcellularLocation>
    <subcellularLocation>
        <location evidence="1">Nucleus</location>
    </subcellularLocation>
</comment>
<dbReference type="GO" id="GO:0043565">
    <property type="term" value="F:sequence-specific DNA binding"/>
    <property type="evidence" value="ECO:0007669"/>
    <property type="project" value="InterPro"/>
</dbReference>
<dbReference type="PANTHER" id="PTHR10741">
    <property type="entry name" value="TRANSLIN AND TRANSLIN ASSOCIATED PROTEIN X"/>
    <property type="match status" value="1"/>
</dbReference>
<evidence type="ECO:0000313" key="7">
    <source>
        <dbReference type="Proteomes" id="UP000789405"/>
    </source>
</evidence>
<comment type="caution">
    <text evidence="6">The sequence shown here is derived from an EMBL/GenBank/DDBJ whole genome shotgun (WGS) entry which is preliminary data.</text>
</comment>
<feature type="non-terminal residue" evidence="6">
    <location>
        <position position="1"/>
    </location>
</feature>
<dbReference type="Proteomes" id="UP000789405">
    <property type="component" value="Unassembled WGS sequence"/>
</dbReference>
<evidence type="ECO:0000256" key="2">
    <source>
        <dbReference type="ARBA" id="ARBA00004496"/>
    </source>
</evidence>
<dbReference type="Gene3D" id="1.20.58.190">
    <property type="entry name" value="Translin, domain 1"/>
    <property type="match status" value="1"/>
</dbReference>
<dbReference type="GO" id="GO:0005634">
    <property type="term" value="C:nucleus"/>
    <property type="evidence" value="ECO:0007669"/>
    <property type="project" value="UniProtKB-SubCell"/>
</dbReference>
<evidence type="ECO:0000256" key="4">
    <source>
        <dbReference type="ARBA" id="ARBA00022490"/>
    </source>
</evidence>
<keyword evidence="5" id="KW-0539">Nucleus</keyword>